<organism evidence="1 2">
    <name type="scientific">Pandoraea eparura</name>
    <dbReference type="NCBI Taxonomy" id="2508291"/>
    <lineage>
        <taxon>Bacteria</taxon>
        <taxon>Pseudomonadati</taxon>
        <taxon>Pseudomonadota</taxon>
        <taxon>Betaproteobacteria</taxon>
        <taxon>Burkholderiales</taxon>
        <taxon>Burkholderiaceae</taxon>
        <taxon>Pandoraea</taxon>
    </lineage>
</organism>
<name>A0A5E4T785_9BURK</name>
<protein>
    <submittedName>
        <fullName evidence="1">Major facilitator transporter</fullName>
    </submittedName>
</protein>
<evidence type="ECO:0000313" key="2">
    <source>
        <dbReference type="Proteomes" id="UP000400981"/>
    </source>
</evidence>
<dbReference type="SUPFAM" id="SSF75304">
    <property type="entry name" value="Amidase signature (AS) enzymes"/>
    <property type="match status" value="1"/>
</dbReference>
<dbReference type="EMBL" id="CABPSH010000002">
    <property type="protein sequence ID" value="VVD82438.1"/>
    <property type="molecule type" value="Genomic_DNA"/>
</dbReference>
<dbReference type="AlphaFoldDB" id="A0A5E4T785"/>
<accession>A0A5E4T785</accession>
<dbReference type="Proteomes" id="UP000400981">
    <property type="component" value="Unassembled WGS sequence"/>
</dbReference>
<keyword evidence="2" id="KW-1185">Reference proteome</keyword>
<dbReference type="Gene3D" id="3.90.1300.10">
    <property type="entry name" value="Amidase signature (AS) domain"/>
    <property type="match status" value="1"/>
</dbReference>
<dbReference type="InterPro" id="IPR036928">
    <property type="entry name" value="AS_sf"/>
</dbReference>
<evidence type="ECO:0000313" key="1">
    <source>
        <dbReference type="EMBL" id="VVD82438.1"/>
    </source>
</evidence>
<sequence>MLTLAMEKAGLSRPKVIAATTLGTALAFYDFTIYSVFAIQIGQLFFPSASPVNQFLLSIGVFGFRPSPGLVPNARRLLGWMPISVVGPMGRDVEEAALQLAATAGFSSGDPLAYDIDAPGFTALPRPDLVTLAQANPALKSIVTHPPIFDSASENPSGMSSV</sequence>
<proteinExistence type="predicted"/>
<reference evidence="1 2" key="1">
    <citation type="submission" date="2019-08" db="EMBL/GenBank/DDBJ databases">
        <authorList>
            <person name="Peeters C."/>
        </authorList>
    </citation>
    <scope>NUCLEOTIDE SEQUENCE [LARGE SCALE GENOMIC DNA]</scope>
    <source>
        <strain evidence="1 2">LMG 31012</strain>
    </source>
</reference>
<gene>
    <name evidence="1" type="ORF">PEP31012_01170</name>
</gene>